<evidence type="ECO:0000256" key="5">
    <source>
        <dbReference type="ARBA" id="ARBA00022691"/>
    </source>
</evidence>
<comment type="similarity">
    <text evidence="1">Belongs to the N(4)/N(6)-methyltransferase family. N(4) subfamily.</text>
</comment>
<evidence type="ECO:0000256" key="7">
    <source>
        <dbReference type="ARBA" id="ARBA00049120"/>
    </source>
</evidence>
<dbReference type="EMBL" id="CP001333">
    <property type="protein sequence ID" value="ACO67862.1"/>
    <property type="molecule type" value="Genomic_DNA"/>
</dbReference>
<feature type="compositionally biased region" description="Basic residues" evidence="8">
    <location>
        <begin position="284"/>
        <end position="303"/>
    </location>
</feature>
<dbReference type="KEGG" id="mis:MICPUN_104425"/>
<dbReference type="Proteomes" id="UP000002009">
    <property type="component" value="Chromosome 15"/>
</dbReference>
<feature type="region of interest" description="Disordered" evidence="8">
    <location>
        <begin position="405"/>
        <end position="438"/>
    </location>
</feature>
<dbReference type="GO" id="GO:0009307">
    <property type="term" value="P:DNA restriction-modification system"/>
    <property type="evidence" value="ECO:0007669"/>
    <property type="project" value="UniProtKB-KW"/>
</dbReference>
<dbReference type="SUPFAM" id="SSF53335">
    <property type="entry name" value="S-adenosyl-L-methionine-dependent methyltransferases"/>
    <property type="match status" value="1"/>
</dbReference>
<dbReference type="GO" id="GO:0015667">
    <property type="term" value="F:site-specific DNA-methyltransferase (cytosine-N4-specific) activity"/>
    <property type="evidence" value="ECO:0007669"/>
    <property type="project" value="UniProtKB-EC"/>
</dbReference>
<dbReference type="GO" id="GO:0003677">
    <property type="term" value="F:DNA binding"/>
    <property type="evidence" value="ECO:0007669"/>
    <property type="project" value="InterPro"/>
</dbReference>
<dbReference type="InterPro" id="IPR017985">
    <property type="entry name" value="MeTrfase_CN4_CS"/>
</dbReference>
<reference evidence="9 10" key="1">
    <citation type="journal article" date="2009" name="Science">
        <title>Green evolution and dynamic adaptations revealed by genomes of the marine picoeukaryotes Micromonas.</title>
        <authorList>
            <person name="Worden A.Z."/>
            <person name="Lee J.H."/>
            <person name="Mock T."/>
            <person name="Rouze P."/>
            <person name="Simmons M.P."/>
            <person name="Aerts A.L."/>
            <person name="Allen A.E."/>
            <person name="Cuvelier M.L."/>
            <person name="Derelle E."/>
            <person name="Everett M.V."/>
            <person name="Foulon E."/>
            <person name="Grimwood J."/>
            <person name="Gundlach H."/>
            <person name="Henrissat B."/>
            <person name="Napoli C."/>
            <person name="McDonald S.M."/>
            <person name="Parker M.S."/>
            <person name="Rombauts S."/>
            <person name="Salamov A."/>
            <person name="Von Dassow P."/>
            <person name="Badger J.H."/>
            <person name="Coutinho P.M."/>
            <person name="Demir E."/>
            <person name="Dubchak I."/>
            <person name="Gentemann C."/>
            <person name="Eikrem W."/>
            <person name="Gready J.E."/>
            <person name="John U."/>
            <person name="Lanier W."/>
            <person name="Lindquist E.A."/>
            <person name="Lucas S."/>
            <person name="Mayer K.F."/>
            <person name="Moreau H."/>
            <person name="Not F."/>
            <person name="Otillar R."/>
            <person name="Panaud O."/>
            <person name="Pangilinan J."/>
            <person name="Paulsen I."/>
            <person name="Piegu B."/>
            <person name="Poliakov A."/>
            <person name="Robbens S."/>
            <person name="Schmutz J."/>
            <person name="Toulza E."/>
            <person name="Wyss T."/>
            <person name="Zelensky A."/>
            <person name="Zhou K."/>
            <person name="Armbrust E.V."/>
            <person name="Bhattacharya D."/>
            <person name="Goodenough U.W."/>
            <person name="Van de Peer Y."/>
            <person name="Grigoriev I.V."/>
        </authorList>
    </citation>
    <scope>NUCLEOTIDE SEQUENCE [LARGE SCALE GENOMIC DNA]</scope>
    <source>
        <strain evidence="10">RCC299 / NOUM17</strain>
    </source>
</reference>
<keyword evidence="4 9" id="KW-0808">Transferase</keyword>
<dbReference type="EC" id="2.1.1.113" evidence="2"/>
<dbReference type="GeneID" id="8249535"/>
<keyword evidence="5" id="KW-0949">S-adenosyl-L-methionine</keyword>
<dbReference type="InterPro" id="IPR029063">
    <property type="entry name" value="SAM-dependent_MTases_sf"/>
</dbReference>
<dbReference type="OMA" id="YNQARTE"/>
<evidence type="ECO:0000256" key="3">
    <source>
        <dbReference type="ARBA" id="ARBA00022603"/>
    </source>
</evidence>
<keyword evidence="6" id="KW-0680">Restriction system</keyword>
<evidence type="ECO:0000256" key="6">
    <source>
        <dbReference type="ARBA" id="ARBA00022747"/>
    </source>
</evidence>
<dbReference type="eggNOG" id="ENOG502SH33">
    <property type="taxonomic scope" value="Eukaryota"/>
</dbReference>
<keyword evidence="10" id="KW-1185">Reference proteome</keyword>
<dbReference type="GO" id="GO:0032259">
    <property type="term" value="P:methylation"/>
    <property type="evidence" value="ECO:0007669"/>
    <property type="project" value="UniProtKB-KW"/>
</dbReference>
<evidence type="ECO:0000313" key="9">
    <source>
        <dbReference type="EMBL" id="ACO67862.1"/>
    </source>
</evidence>
<evidence type="ECO:0000256" key="4">
    <source>
        <dbReference type="ARBA" id="ARBA00022679"/>
    </source>
</evidence>
<dbReference type="RefSeq" id="XP_002506604.1">
    <property type="nucleotide sequence ID" value="XM_002506558.1"/>
</dbReference>
<evidence type="ECO:0000313" key="10">
    <source>
        <dbReference type="Proteomes" id="UP000002009"/>
    </source>
</evidence>
<feature type="compositionally biased region" description="Low complexity" evidence="8">
    <location>
        <begin position="204"/>
        <end position="227"/>
    </location>
</feature>
<dbReference type="PROSITE" id="PS00093">
    <property type="entry name" value="N4_MTASE"/>
    <property type="match status" value="1"/>
</dbReference>
<evidence type="ECO:0000256" key="8">
    <source>
        <dbReference type="SAM" id="MobiDB-lite"/>
    </source>
</evidence>
<feature type="region of interest" description="Disordered" evidence="8">
    <location>
        <begin position="284"/>
        <end position="308"/>
    </location>
</feature>
<feature type="region of interest" description="Disordered" evidence="8">
    <location>
        <begin position="194"/>
        <end position="237"/>
    </location>
</feature>
<gene>
    <name evidence="9" type="ORF">MICPUN_104425</name>
</gene>
<dbReference type="InParanoid" id="C1EIH6"/>
<organism evidence="9 10">
    <name type="scientific">Micromonas commoda (strain RCC299 / NOUM17 / CCMP2709)</name>
    <name type="common">Picoplanktonic green alga</name>
    <dbReference type="NCBI Taxonomy" id="296587"/>
    <lineage>
        <taxon>Eukaryota</taxon>
        <taxon>Viridiplantae</taxon>
        <taxon>Chlorophyta</taxon>
        <taxon>Mamiellophyceae</taxon>
        <taxon>Mamiellales</taxon>
        <taxon>Mamiellaceae</taxon>
        <taxon>Micromonas</taxon>
    </lineage>
</organism>
<dbReference type="AlphaFoldDB" id="C1EIH6"/>
<evidence type="ECO:0000256" key="1">
    <source>
        <dbReference type="ARBA" id="ARBA00010203"/>
    </source>
</evidence>
<proteinExistence type="inferred from homology"/>
<evidence type="ECO:0000256" key="2">
    <source>
        <dbReference type="ARBA" id="ARBA00012185"/>
    </source>
</evidence>
<comment type="catalytic activity">
    <reaction evidence="7">
        <text>a 2'-deoxycytidine in DNA + S-adenosyl-L-methionine = an N(4)-methyl-2'-deoxycytidine in DNA + S-adenosyl-L-homocysteine + H(+)</text>
        <dbReference type="Rhea" id="RHEA:16857"/>
        <dbReference type="Rhea" id="RHEA-COMP:11369"/>
        <dbReference type="Rhea" id="RHEA-COMP:13674"/>
        <dbReference type="ChEBI" id="CHEBI:15378"/>
        <dbReference type="ChEBI" id="CHEBI:57856"/>
        <dbReference type="ChEBI" id="CHEBI:59789"/>
        <dbReference type="ChEBI" id="CHEBI:85452"/>
        <dbReference type="ChEBI" id="CHEBI:137933"/>
        <dbReference type="EC" id="2.1.1.113"/>
    </reaction>
</comment>
<accession>C1EIH6</accession>
<protein>
    <recommendedName>
        <fullName evidence="2">site-specific DNA-methyltransferase (cytosine-N(4)-specific)</fullName>
        <ecNumber evidence="2">2.1.1.113</ecNumber>
    </recommendedName>
</protein>
<sequence>MAAMSASGAAAAARCGASILTPRRARRLVQLVRAATAAGGDVEVGTAAERETYLEIASRPSRFQESQWGPEDVCVVLLEAMRVQWNHGYPSTPRGYPRTTHGFHEYPAGMQAAAADRILDVLPGNSLLDPFAGGGTSLVVGMSKGRETFGVDVSPLAAFVATHRTWRPAPGAEEETFEWMRATADAALDGLDAAAVASREEESSPTTGLEPETSSGSTSEEPPTTKTGAKRGGGVPRAWLAIRRSLRTALESPTGIEAPPPGLGGTTPEGALWFCLSVALQRSQKGRGKKRHKRGYKNQRRKTRAETENAFKSQLATEAELDAAASFRKCVDEYCDRVNELCACVPVGTPPPVIVNGDVRTLPEASGGGQLPAGSIAAALTSPPYPGVYDYLSFARKVRAGSGAALMADGDGSRSPGTDDGSRSPGNGSGSDADSDRHGSLRYFATAVPGDRTWPDEWNVGEFGSRRELRRDPRAFKEAWQEDQTRWIDVVANALAPGGRVAIMIGDGANVDTRVSTIDAGVKCGLTHVASVSMALTHETAEGLVWNAARREHLVLLEKPRDR</sequence>
<dbReference type="OrthoDB" id="418661at2759"/>
<keyword evidence="3 9" id="KW-0489">Methyltransferase</keyword>
<dbReference type="Gene3D" id="3.40.50.150">
    <property type="entry name" value="Vaccinia Virus protein VP39"/>
    <property type="match status" value="2"/>
</dbReference>
<name>C1EIH6_MICCC</name>